<name>A0AAN0RXP6_9BURK</name>
<accession>A0AAN0RXP6</accession>
<evidence type="ECO:0000313" key="2">
    <source>
        <dbReference type="Proteomes" id="UP000029413"/>
    </source>
</evidence>
<keyword evidence="2" id="KW-1185">Reference proteome</keyword>
<dbReference type="EMBL" id="CP007784">
    <property type="protein sequence ID" value="AIO35668.1"/>
    <property type="molecule type" value="Genomic_DNA"/>
</dbReference>
<gene>
    <name evidence="1" type="ORF">DM39_3515</name>
</gene>
<dbReference type="AlphaFoldDB" id="A0AAN0RXP6"/>
<evidence type="ECO:0000313" key="1">
    <source>
        <dbReference type="EMBL" id="AIO35668.1"/>
    </source>
</evidence>
<dbReference type="Proteomes" id="UP000029413">
    <property type="component" value="Chromosome 2"/>
</dbReference>
<proteinExistence type="predicted"/>
<protein>
    <submittedName>
        <fullName evidence="1">Uncharacterized protein</fullName>
    </submittedName>
</protein>
<reference evidence="1 2" key="1">
    <citation type="submission" date="2014-05" db="EMBL/GenBank/DDBJ databases">
        <authorList>
            <person name="Bishop-Lilly K.A."/>
            <person name="Broomall S.M."/>
            <person name="Chain P.S."/>
            <person name="Chertkov O."/>
            <person name="Coyne S.R."/>
            <person name="Daligault H.E."/>
            <person name="Davenport K.W."/>
            <person name="Erkkila T."/>
            <person name="Frey K.G."/>
            <person name="Gibbons H.S."/>
            <person name="Gu W."/>
            <person name="Jaissle J."/>
            <person name="Johnson S.L."/>
            <person name="Koroleva G.I."/>
            <person name="Ladner J.T."/>
            <person name="Lo C.-C."/>
            <person name="Minogue T.D."/>
            <person name="Munk C."/>
            <person name="Palacios G.F."/>
            <person name="Redden C.L."/>
            <person name="Rosenzweig C.N."/>
            <person name="Scholz M.B."/>
            <person name="Teshima H."/>
            <person name="Xu Y."/>
        </authorList>
    </citation>
    <scope>NUCLEOTIDE SEQUENCE [LARGE SCALE GENOMIC DNA]</scope>
    <source>
        <strain evidence="1 2">DDS 22E-1</strain>
    </source>
</reference>
<sequence>MCDKIPEGLNYISFDLMDQPREIKDGAILLPFAPMKVNSGDYLIDFARRGGRSNYYVLKKRAAAN</sequence>
<organism evidence="1 2">
    <name type="scientific">Burkholderia cenocepacia</name>
    <dbReference type="NCBI Taxonomy" id="95486"/>
    <lineage>
        <taxon>Bacteria</taxon>
        <taxon>Pseudomonadati</taxon>
        <taxon>Pseudomonadota</taxon>
        <taxon>Betaproteobacteria</taxon>
        <taxon>Burkholderiales</taxon>
        <taxon>Burkholderiaceae</taxon>
        <taxon>Burkholderia</taxon>
        <taxon>Burkholderia cepacia complex</taxon>
    </lineage>
</organism>
<dbReference type="KEGG" id="bcen:DM39_3515"/>